<evidence type="ECO:0000256" key="12">
    <source>
        <dbReference type="RuleBase" id="RU361159"/>
    </source>
</evidence>
<evidence type="ECO:0000256" key="9">
    <source>
        <dbReference type="NCBIfam" id="TIGR01229"/>
    </source>
</evidence>
<dbReference type="GO" id="GO:0000050">
    <property type="term" value="P:urea cycle"/>
    <property type="evidence" value="ECO:0007669"/>
    <property type="project" value="UniProtKB-UniPathway"/>
</dbReference>
<keyword evidence="5 12" id="KW-0479">Metal-binding</keyword>
<evidence type="ECO:0000256" key="4">
    <source>
        <dbReference type="ARBA" id="ARBA00022503"/>
    </source>
</evidence>
<dbReference type="InterPro" id="IPR006035">
    <property type="entry name" value="Ureohydrolase"/>
</dbReference>
<reference evidence="14 15" key="1">
    <citation type="submission" date="2017-08" db="EMBL/GenBank/DDBJ databases">
        <title>Substantial Increase in Enzyme Production by Combined Drug-Resistance Mutations in Paenibacillus agaridevorans.</title>
        <authorList>
            <person name="Tanaka Y."/>
            <person name="Funane K."/>
            <person name="Hosaka T."/>
            <person name="Shiwa Y."/>
            <person name="Fujita N."/>
            <person name="Miyazaki T."/>
            <person name="Yoshikawa H."/>
            <person name="Murakami K."/>
            <person name="Kasahara K."/>
            <person name="Inaoka T."/>
            <person name="Hiraga Y."/>
            <person name="Ochi K."/>
        </authorList>
    </citation>
    <scope>NUCLEOTIDE SEQUENCE [LARGE SCALE GENOMIC DNA]</scope>
    <source>
        <strain evidence="14 15">T-3040</strain>
    </source>
</reference>
<comment type="similarity">
    <text evidence="10 11">Belongs to the arginase family.</text>
</comment>
<dbReference type="InterPro" id="IPR023696">
    <property type="entry name" value="Ureohydrolase_dom_sf"/>
</dbReference>
<dbReference type="RefSeq" id="WP_181376960.1">
    <property type="nucleotide sequence ID" value="NZ_BDQX01000403.1"/>
</dbReference>
<evidence type="ECO:0000256" key="8">
    <source>
        <dbReference type="ARBA" id="ARBA00047391"/>
    </source>
</evidence>
<dbReference type="PANTHER" id="PTHR43782:SF3">
    <property type="entry name" value="ARGINASE"/>
    <property type="match status" value="1"/>
</dbReference>
<evidence type="ECO:0000256" key="2">
    <source>
        <dbReference type="ARBA" id="ARBA00012168"/>
    </source>
</evidence>
<protein>
    <recommendedName>
        <fullName evidence="3 9">Arginase</fullName>
        <ecNumber evidence="2 9">3.5.3.1</ecNumber>
    </recommendedName>
</protein>
<organism evidence="14 15">
    <name type="scientific">Paenibacillus agaridevorans</name>
    <dbReference type="NCBI Taxonomy" id="171404"/>
    <lineage>
        <taxon>Bacteria</taxon>
        <taxon>Bacillati</taxon>
        <taxon>Bacillota</taxon>
        <taxon>Bacilli</taxon>
        <taxon>Bacillales</taxon>
        <taxon>Paenibacillaceae</taxon>
        <taxon>Paenibacillus</taxon>
    </lineage>
</organism>
<proteinExistence type="inferred from homology"/>
<feature type="compositionally biased region" description="Polar residues" evidence="13">
    <location>
        <begin position="69"/>
        <end position="80"/>
    </location>
</feature>
<keyword evidence="7 12" id="KW-0464">Manganese</keyword>
<evidence type="ECO:0000256" key="10">
    <source>
        <dbReference type="PROSITE-ProRule" id="PRU00742"/>
    </source>
</evidence>
<dbReference type="PROSITE" id="PS01053">
    <property type="entry name" value="ARGINASE_1"/>
    <property type="match status" value="1"/>
</dbReference>
<keyword evidence="4 12" id="KW-0056">Arginine metabolism</keyword>
<dbReference type="PRINTS" id="PR00116">
    <property type="entry name" value="ARGINASE"/>
</dbReference>
<dbReference type="GO" id="GO:0004053">
    <property type="term" value="F:arginase activity"/>
    <property type="evidence" value="ECO:0007669"/>
    <property type="project" value="UniProtKB-UniRule"/>
</dbReference>
<comment type="catalytic activity">
    <reaction evidence="8 12">
        <text>L-arginine + H2O = urea + L-ornithine</text>
        <dbReference type="Rhea" id="RHEA:20569"/>
        <dbReference type="ChEBI" id="CHEBI:15377"/>
        <dbReference type="ChEBI" id="CHEBI:16199"/>
        <dbReference type="ChEBI" id="CHEBI:32682"/>
        <dbReference type="ChEBI" id="CHEBI:46911"/>
        <dbReference type="EC" id="3.5.3.1"/>
    </reaction>
</comment>
<evidence type="ECO:0000256" key="1">
    <source>
        <dbReference type="ARBA" id="ARBA00005098"/>
    </source>
</evidence>
<dbReference type="GO" id="GO:0005737">
    <property type="term" value="C:cytoplasm"/>
    <property type="evidence" value="ECO:0007669"/>
    <property type="project" value="TreeGrafter"/>
</dbReference>
<evidence type="ECO:0000256" key="3">
    <source>
        <dbReference type="ARBA" id="ARBA00018123"/>
    </source>
</evidence>
<dbReference type="CDD" id="cd09989">
    <property type="entry name" value="Arginase"/>
    <property type="match status" value="1"/>
</dbReference>
<dbReference type="PROSITE" id="PS51409">
    <property type="entry name" value="ARGINASE_2"/>
    <property type="match status" value="1"/>
</dbReference>
<comment type="cofactor">
    <cofactor evidence="12">
        <name>Mn(2+)</name>
        <dbReference type="ChEBI" id="CHEBI:29035"/>
    </cofactor>
    <text evidence="12">Binds 2 manganese ions per subunit.</text>
</comment>
<dbReference type="Pfam" id="PF00491">
    <property type="entry name" value="Arginase"/>
    <property type="match status" value="1"/>
</dbReference>
<comment type="caution">
    <text evidence="14">The sequence shown here is derived from an EMBL/GenBank/DDBJ whole genome shotgun (WGS) entry which is preliminary data.</text>
</comment>
<dbReference type="EMBL" id="BDQX01000403">
    <property type="protein sequence ID" value="GBG11538.1"/>
    <property type="molecule type" value="Genomic_DNA"/>
</dbReference>
<dbReference type="PANTHER" id="PTHR43782">
    <property type="entry name" value="ARGINASE"/>
    <property type="match status" value="1"/>
</dbReference>
<gene>
    <name evidence="14" type="ORF">PAT3040_06361</name>
</gene>
<dbReference type="EC" id="3.5.3.1" evidence="2 9"/>
<feature type="region of interest" description="Disordered" evidence="13">
    <location>
        <begin position="57"/>
        <end position="80"/>
    </location>
</feature>
<dbReference type="NCBIfam" id="TIGR01229">
    <property type="entry name" value="rocF_arginase"/>
    <property type="match status" value="1"/>
</dbReference>
<evidence type="ECO:0000256" key="6">
    <source>
        <dbReference type="ARBA" id="ARBA00022801"/>
    </source>
</evidence>
<dbReference type="GO" id="GO:0006525">
    <property type="term" value="P:arginine metabolic process"/>
    <property type="evidence" value="ECO:0007669"/>
    <property type="project" value="UniProtKB-KW"/>
</dbReference>
<evidence type="ECO:0000256" key="5">
    <source>
        <dbReference type="ARBA" id="ARBA00022723"/>
    </source>
</evidence>
<name>A0A2R5F1X9_9BACL</name>
<dbReference type="AlphaFoldDB" id="A0A2R5F1X9"/>
<dbReference type="Gene3D" id="3.40.800.10">
    <property type="entry name" value="Ureohydrolase domain"/>
    <property type="match status" value="1"/>
</dbReference>
<keyword evidence="6 11" id="KW-0378">Hydrolase</keyword>
<dbReference type="InterPro" id="IPR020855">
    <property type="entry name" value="Ureohydrolase_Mn_BS"/>
</dbReference>
<evidence type="ECO:0000256" key="7">
    <source>
        <dbReference type="ARBA" id="ARBA00023211"/>
    </source>
</evidence>
<keyword evidence="15" id="KW-1185">Reference proteome</keyword>
<dbReference type="UniPathway" id="UPA00158">
    <property type="reaction ID" value="UER00270"/>
</dbReference>
<sequence length="324" mass="34450">MNISRDKISVIRVPFGLGGAIAGTEQGPTSILAAGLLDELKHLAPHGVSCDEVRLEQPHRDADSEDTNSETVYANSGLNLSPRSRQDGIIKYEPQVRAMSERTADRVARAALYGSFPLVLGGDHSVAIGTLAGMSRVYDKLGVIWVDAHGDLNTEHTSPSGNANGMVLAIATGLAAFKQTDIGQTRRLLRNRNIVLVGIRQLDDGEKTLIRSHGIHCFTIMDIDRLGIQEVIERALLLAGNDSDGIHLSLDMDALDPGEAPGVGTPVHGGLTFREARLAMEGLAASRAIASMDIVGVNPLKDKESRTSGLAVALAAAFMGKRIL</sequence>
<dbReference type="Proteomes" id="UP000245202">
    <property type="component" value="Unassembled WGS sequence"/>
</dbReference>
<evidence type="ECO:0000256" key="11">
    <source>
        <dbReference type="RuleBase" id="RU003684"/>
    </source>
</evidence>
<accession>A0A2R5F1X9</accession>
<dbReference type="SUPFAM" id="SSF52768">
    <property type="entry name" value="Arginase/deacetylase"/>
    <property type="match status" value="1"/>
</dbReference>
<dbReference type="GO" id="GO:0030145">
    <property type="term" value="F:manganese ion binding"/>
    <property type="evidence" value="ECO:0007669"/>
    <property type="project" value="TreeGrafter"/>
</dbReference>
<comment type="pathway">
    <text evidence="1">Nitrogen metabolism; urea cycle; L-ornithine and urea from L-arginine: step 1/1.</text>
</comment>
<evidence type="ECO:0000313" key="15">
    <source>
        <dbReference type="Proteomes" id="UP000245202"/>
    </source>
</evidence>
<dbReference type="InterPro" id="IPR014033">
    <property type="entry name" value="Arginase"/>
</dbReference>
<evidence type="ECO:0000256" key="13">
    <source>
        <dbReference type="SAM" id="MobiDB-lite"/>
    </source>
</evidence>
<evidence type="ECO:0000313" key="14">
    <source>
        <dbReference type="EMBL" id="GBG11538.1"/>
    </source>
</evidence>